<dbReference type="Gene3D" id="3.20.20.140">
    <property type="entry name" value="Metal-dependent hydrolases"/>
    <property type="match status" value="1"/>
</dbReference>
<dbReference type="PANTHER" id="PTHR35563:SF2">
    <property type="entry name" value="BARREL METAL-DEPENDENT HYDROLASE, PUTATIVE (AFU_ORTHOLOGUE AFUA_1G16240)-RELATED"/>
    <property type="match status" value="1"/>
</dbReference>
<dbReference type="STRING" id="1296120.A0A1B9GK48"/>
<dbReference type="EMBL" id="KV700134">
    <property type="protein sequence ID" value="OCF31434.1"/>
    <property type="molecule type" value="Genomic_DNA"/>
</dbReference>
<reference evidence="2 3" key="1">
    <citation type="submission" date="2013-07" db="EMBL/GenBank/DDBJ databases">
        <title>The Genome Sequence of Cryptococcus heveanensis BCC8398.</title>
        <authorList>
            <consortium name="The Broad Institute Genome Sequencing Platform"/>
            <person name="Cuomo C."/>
            <person name="Litvintseva A."/>
            <person name="Chen Y."/>
            <person name="Heitman J."/>
            <person name="Sun S."/>
            <person name="Springer D."/>
            <person name="Dromer F."/>
            <person name="Young S.K."/>
            <person name="Zeng Q."/>
            <person name="Gargeya S."/>
            <person name="Fitzgerald M."/>
            <person name="Abouelleil A."/>
            <person name="Alvarado L."/>
            <person name="Berlin A.M."/>
            <person name="Chapman S.B."/>
            <person name="Dewar J."/>
            <person name="Goldberg J."/>
            <person name="Griggs A."/>
            <person name="Gujja S."/>
            <person name="Hansen M."/>
            <person name="Howarth C."/>
            <person name="Imamovic A."/>
            <person name="Larimer J."/>
            <person name="McCowan C."/>
            <person name="Murphy C."/>
            <person name="Pearson M."/>
            <person name="Priest M."/>
            <person name="Roberts A."/>
            <person name="Saif S."/>
            <person name="Shea T."/>
            <person name="Sykes S."/>
            <person name="Wortman J."/>
            <person name="Nusbaum C."/>
            <person name="Birren B."/>
        </authorList>
    </citation>
    <scope>NUCLEOTIDE SEQUENCE [LARGE SCALE GENOMIC DNA]</scope>
    <source>
        <strain evidence="2 3">BCC8398</strain>
    </source>
</reference>
<feature type="domain" description="Amidohydrolase-related" evidence="1">
    <location>
        <begin position="17"/>
        <end position="306"/>
    </location>
</feature>
<dbReference type="Proteomes" id="UP000092666">
    <property type="component" value="Unassembled WGS sequence"/>
</dbReference>
<dbReference type="SUPFAM" id="SSF51556">
    <property type="entry name" value="Metallo-dependent hydrolases"/>
    <property type="match status" value="1"/>
</dbReference>
<dbReference type="GO" id="GO:0016787">
    <property type="term" value="F:hydrolase activity"/>
    <property type="evidence" value="ECO:0007669"/>
    <property type="project" value="InterPro"/>
</dbReference>
<evidence type="ECO:0000313" key="2">
    <source>
        <dbReference type="EMBL" id="OCF31434.1"/>
    </source>
</evidence>
<sequence length="315" mass="36249">MPKFERVRGDLVPEGSWDTHHHVFDLHKYPLADGRHFTPSSATTQELKEFQERLGFQHTCIAHGLSFGYDLTSLKDYLDYMEGTARGIAVIDHTTISDEELQELHDLGVRSVRIDFFRHKAMGSLEKIADLMRDVANKVAPYKWSIQVQFSNVGWWDQLADTVRSLPAQVLVDHNAFLKGSSWAQQPDADEDTLKQPGLQSICSLVKSGHLWIKISAPNRNSRLAPLYPDLKPIVRALLDANPDRVLYGSDWPHTQPWEFRTGDDPLKPEPFMEVDDESWIKSFKSWVSEDEWHRIMVDNPRKLFDYDPKRTGTP</sequence>
<name>A0A1B9GK48_9TREE</name>
<accession>A0A1B9GK48</accession>
<protein>
    <recommendedName>
        <fullName evidence="1">Amidohydrolase-related domain-containing protein</fullName>
    </recommendedName>
</protein>
<dbReference type="InterPro" id="IPR052358">
    <property type="entry name" value="Aro_Compnd_Degr_Hydrolases"/>
</dbReference>
<gene>
    <name evidence="2" type="ORF">I316_06836</name>
</gene>
<dbReference type="InterPro" id="IPR006680">
    <property type="entry name" value="Amidohydro-rel"/>
</dbReference>
<dbReference type="InterPro" id="IPR032466">
    <property type="entry name" value="Metal_Hydrolase"/>
</dbReference>
<dbReference type="OrthoDB" id="2135488at2759"/>
<dbReference type="Pfam" id="PF04909">
    <property type="entry name" value="Amidohydro_2"/>
    <property type="match status" value="1"/>
</dbReference>
<organism evidence="2 3">
    <name type="scientific">Kwoniella heveanensis BCC8398</name>
    <dbReference type="NCBI Taxonomy" id="1296120"/>
    <lineage>
        <taxon>Eukaryota</taxon>
        <taxon>Fungi</taxon>
        <taxon>Dikarya</taxon>
        <taxon>Basidiomycota</taxon>
        <taxon>Agaricomycotina</taxon>
        <taxon>Tremellomycetes</taxon>
        <taxon>Tremellales</taxon>
        <taxon>Cryptococcaceae</taxon>
        <taxon>Kwoniella</taxon>
    </lineage>
</organism>
<proteinExistence type="predicted"/>
<dbReference type="AlphaFoldDB" id="A0A1B9GK48"/>
<evidence type="ECO:0000259" key="1">
    <source>
        <dbReference type="Pfam" id="PF04909"/>
    </source>
</evidence>
<dbReference type="PANTHER" id="PTHR35563">
    <property type="entry name" value="BARREL METAL-DEPENDENT HYDROLASE, PUTATIVE (AFU_ORTHOLOGUE AFUA_1G16240)-RELATED"/>
    <property type="match status" value="1"/>
</dbReference>
<keyword evidence="3" id="KW-1185">Reference proteome</keyword>
<reference evidence="3" key="2">
    <citation type="submission" date="2013-12" db="EMBL/GenBank/DDBJ databases">
        <title>Evolution of pathogenesis and genome organization in the Tremellales.</title>
        <authorList>
            <person name="Cuomo C."/>
            <person name="Litvintseva A."/>
            <person name="Heitman J."/>
            <person name="Chen Y."/>
            <person name="Sun S."/>
            <person name="Springer D."/>
            <person name="Dromer F."/>
            <person name="Young S."/>
            <person name="Zeng Q."/>
            <person name="Chapman S."/>
            <person name="Gujja S."/>
            <person name="Saif S."/>
            <person name="Birren B."/>
        </authorList>
    </citation>
    <scope>NUCLEOTIDE SEQUENCE [LARGE SCALE GENOMIC DNA]</scope>
    <source>
        <strain evidence="3">BCC8398</strain>
    </source>
</reference>
<evidence type="ECO:0000313" key="3">
    <source>
        <dbReference type="Proteomes" id="UP000092666"/>
    </source>
</evidence>